<dbReference type="OrthoDB" id="6085656at2759"/>
<dbReference type="Proteomes" id="UP000270094">
    <property type="component" value="Unassembled WGS sequence"/>
</dbReference>
<evidence type="ECO:0000313" key="2">
    <source>
        <dbReference type="EMBL" id="VDM80607.1"/>
    </source>
</evidence>
<accession>A0A3P7JWF4</accession>
<feature type="region of interest" description="Disordered" evidence="1">
    <location>
        <begin position="52"/>
        <end position="136"/>
    </location>
</feature>
<feature type="compositionally biased region" description="Low complexity" evidence="1">
    <location>
        <begin position="86"/>
        <end position="95"/>
    </location>
</feature>
<proteinExistence type="predicted"/>
<name>A0A3P7JWF4_STRVU</name>
<dbReference type="AlphaFoldDB" id="A0A3P7JWF4"/>
<dbReference type="EMBL" id="UYYB01109196">
    <property type="protein sequence ID" value="VDM80607.1"/>
    <property type="molecule type" value="Genomic_DNA"/>
</dbReference>
<feature type="compositionally biased region" description="Basic and acidic residues" evidence="1">
    <location>
        <begin position="105"/>
        <end position="121"/>
    </location>
</feature>
<evidence type="ECO:0000313" key="3">
    <source>
        <dbReference type="Proteomes" id="UP000270094"/>
    </source>
</evidence>
<organism evidence="2 3">
    <name type="scientific">Strongylus vulgaris</name>
    <name type="common">Blood worm</name>
    <dbReference type="NCBI Taxonomy" id="40348"/>
    <lineage>
        <taxon>Eukaryota</taxon>
        <taxon>Metazoa</taxon>
        <taxon>Ecdysozoa</taxon>
        <taxon>Nematoda</taxon>
        <taxon>Chromadorea</taxon>
        <taxon>Rhabditida</taxon>
        <taxon>Rhabditina</taxon>
        <taxon>Rhabditomorpha</taxon>
        <taxon>Strongyloidea</taxon>
        <taxon>Strongylidae</taxon>
        <taxon>Strongylus</taxon>
    </lineage>
</organism>
<protein>
    <submittedName>
        <fullName evidence="2">Uncharacterized protein</fullName>
    </submittedName>
</protein>
<reference evidence="2 3" key="1">
    <citation type="submission" date="2018-11" db="EMBL/GenBank/DDBJ databases">
        <authorList>
            <consortium name="Pathogen Informatics"/>
        </authorList>
    </citation>
    <scope>NUCLEOTIDE SEQUENCE [LARGE SCALE GENOMIC DNA]</scope>
</reference>
<gene>
    <name evidence="2" type="ORF">SVUK_LOCUS15605</name>
</gene>
<evidence type="ECO:0000256" key="1">
    <source>
        <dbReference type="SAM" id="MobiDB-lite"/>
    </source>
</evidence>
<keyword evidence="3" id="KW-1185">Reference proteome</keyword>
<sequence>MAMPHDFNPQAQQFHLGLVHHLKLVQLLYPTVILGRSFMALFHYFPNFSAAMPSRTGPATATTNVCPPPVATRASEPPKWAPGTPPASDTSSSESPEPPPSSPTKRKESRPVRPPHHNREDPCDEPPCKKVWQPWQ</sequence>